<evidence type="ECO:0000313" key="3">
    <source>
        <dbReference type="EMBL" id="KAH7310631.1"/>
    </source>
</evidence>
<sequence>MLALLALLPLALAMCYTPDGTPVPRDIPCNQDGGVSMCCDRGYFCHSNGICQPENMSIDVPNRFIRATCTDESWESPECVSFCTTANPGGGEWVVRCTNSTSTKASEWCCSWETCCEDNDPRIEIGDAVVIGRATFSASSSTQAPRSTSTSATTSEPQTTTTDETTSATIRPDETTSATTPPDETTTDTVPPASSGPPLPAQSESSGSSTNTLTIGLGVGLGVALLALVGGLVWWWLHGRPRPGRHGASDNGHAARTLQDPGDTQFEKNGAYAPGVYAPGGYAPGVYAPEGYAPGVYPPGMYASWNRPAELEERRVHELGDRPGRLELAG</sequence>
<keyword evidence="2" id="KW-0472">Membrane</keyword>
<evidence type="ECO:0000256" key="2">
    <source>
        <dbReference type="SAM" id="Phobius"/>
    </source>
</evidence>
<protein>
    <recommendedName>
        <fullName evidence="5">Mid2 domain-containing protein</fullName>
    </recommendedName>
</protein>
<dbReference type="OrthoDB" id="5215637at2759"/>
<feature type="compositionally biased region" description="Low complexity" evidence="1">
    <location>
        <begin position="137"/>
        <end position="193"/>
    </location>
</feature>
<dbReference type="Proteomes" id="UP000813444">
    <property type="component" value="Unassembled WGS sequence"/>
</dbReference>
<dbReference type="EMBL" id="JAGPNK010000012">
    <property type="protein sequence ID" value="KAH7310631.1"/>
    <property type="molecule type" value="Genomic_DNA"/>
</dbReference>
<organism evidence="3 4">
    <name type="scientific">Stachybotrys elegans</name>
    <dbReference type="NCBI Taxonomy" id="80388"/>
    <lineage>
        <taxon>Eukaryota</taxon>
        <taxon>Fungi</taxon>
        <taxon>Dikarya</taxon>
        <taxon>Ascomycota</taxon>
        <taxon>Pezizomycotina</taxon>
        <taxon>Sordariomycetes</taxon>
        <taxon>Hypocreomycetidae</taxon>
        <taxon>Hypocreales</taxon>
        <taxon>Stachybotryaceae</taxon>
        <taxon>Stachybotrys</taxon>
    </lineage>
</organism>
<keyword evidence="2" id="KW-1133">Transmembrane helix</keyword>
<proteinExistence type="predicted"/>
<dbReference type="AlphaFoldDB" id="A0A8K0SKD1"/>
<feature type="transmembrane region" description="Helical" evidence="2">
    <location>
        <begin position="213"/>
        <end position="237"/>
    </location>
</feature>
<reference evidence="3" key="1">
    <citation type="journal article" date="2021" name="Nat. Commun.">
        <title>Genetic determinants of endophytism in the Arabidopsis root mycobiome.</title>
        <authorList>
            <person name="Mesny F."/>
            <person name="Miyauchi S."/>
            <person name="Thiergart T."/>
            <person name="Pickel B."/>
            <person name="Atanasova L."/>
            <person name="Karlsson M."/>
            <person name="Huettel B."/>
            <person name="Barry K.W."/>
            <person name="Haridas S."/>
            <person name="Chen C."/>
            <person name="Bauer D."/>
            <person name="Andreopoulos W."/>
            <person name="Pangilinan J."/>
            <person name="LaButti K."/>
            <person name="Riley R."/>
            <person name="Lipzen A."/>
            <person name="Clum A."/>
            <person name="Drula E."/>
            <person name="Henrissat B."/>
            <person name="Kohler A."/>
            <person name="Grigoriev I.V."/>
            <person name="Martin F.M."/>
            <person name="Hacquard S."/>
        </authorList>
    </citation>
    <scope>NUCLEOTIDE SEQUENCE</scope>
    <source>
        <strain evidence="3">MPI-CAGE-CH-0235</strain>
    </source>
</reference>
<gene>
    <name evidence="3" type="ORF">B0I35DRAFT_481935</name>
</gene>
<keyword evidence="4" id="KW-1185">Reference proteome</keyword>
<name>A0A8K0SKD1_9HYPO</name>
<evidence type="ECO:0008006" key="5">
    <source>
        <dbReference type="Google" id="ProtNLM"/>
    </source>
</evidence>
<feature type="region of interest" description="Disordered" evidence="1">
    <location>
        <begin position="136"/>
        <end position="210"/>
    </location>
</feature>
<evidence type="ECO:0000256" key="1">
    <source>
        <dbReference type="SAM" id="MobiDB-lite"/>
    </source>
</evidence>
<accession>A0A8K0SKD1</accession>
<comment type="caution">
    <text evidence="3">The sequence shown here is derived from an EMBL/GenBank/DDBJ whole genome shotgun (WGS) entry which is preliminary data.</text>
</comment>
<feature type="region of interest" description="Disordered" evidence="1">
    <location>
        <begin position="244"/>
        <end position="270"/>
    </location>
</feature>
<keyword evidence="2" id="KW-0812">Transmembrane</keyword>
<evidence type="ECO:0000313" key="4">
    <source>
        <dbReference type="Proteomes" id="UP000813444"/>
    </source>
</evidence>